<gene>
    <name evidence="2" type="ORF">AVDCRST_MAG88-4332</name>
</gene>
<dbReference type="EMBL" id="CADCWM010001086">
    <property type="protein sequence ID" value="CAA9588132.1"/>
    <property type="molecule type" value="Genomic_DNA"/>
</dbReference>
<feature type="domain" description="Tc1-like transposase DDE" evidence="1">
    <location>
        <begin position="8"/>
        <end position="87"/>
    </location>
</feature>
<accession>A0A6J4VTY6</accession>
<organism evidence="2">
    <name type="scientific">uncultured Thermomicrobiales bacterium</name>
    <dbReference type="NCBI Taxonomy" id="1645740"/>
    <lineage>
        <taxon>Bacteria</taxon>
        <taxon>Pseudomonadati</taxon>
        <taxon>Thermomicrobiota</taxon>
        <taxon>Thermomicrobia</taxon>
        <taxon>Thermomicrobiales</taxon>
        <taxon>environmental samples</taxon>
    </lineage>
</organism>
<evidence type="ECO:0000259" key="1">
    <source>
        <dbReference type="Pfam" id="PF13358"/>
    </source>
</evidence>
<dbReference type="Gene3D" id="3.30.420.10">
    <property type="entry name" value="Ribonuclease H-like superfamily/Ribonuclease H"/>
    <property type="match status" value="1"/>
</dbReference>
<protein>
    <recommendedName>
        <fullName evidence="1">Tc1-like transposase DDE domain-containing protein</fullName>
    </recommendedName>
</protein>
<proteinExistence type="predicted"/>
<sequence length="120" mass="13609">MSAVTTVFLDWCCQEAAARGKTALLLVWDNASWHISKAVRTWIRDHNRRVKASGQGVRLLVCPLPIKSPWLNPIEPKWAHTKRQVVEPDRLLPARELAERVCDALECPYHAHIPTPEKAA</sequence>
<name>A0A6J4VTY6_9BACT</name>
<evidence type="ECO:0000313" key="2">
    <source>
        <dbReference type="EMBL" id="CAA9588132.1"/>
    </source>
</evidence>
<dbReference type="Pfam" id="PF13358">
    <property type="entry name" value="DDE_3"/>
    <property type="match status" value="1"/>
</dbReference>
<dbReference type="GO" id="GO:0003676">
    <property type="term" value="F:nucleic acid binding"/>
    <property type="evidence" value="ECO:0007669"/>
    <property type="project" value="InterPro"/>
</dbReference>
<dbReference type="InterPro" id="IPR036397">
    <property type="entry name" value="RNaseH_sf"/>
</dbReference>
<reference evidence="2" key="1">
    <citation type="submission" date="2020-02" db="EMBL/GenBank/DDBJ databases">
        <authorList>
            <person name="Meier V. D."/>
        </authorList>
    </citation>
    <scope>NUCLEOTIDE SEQUENCE</scope>
    <source>
        <strain evidence="2">AVDCRST_MAG88</strain>
    </source>
</reference>
<dbReference type="AlphaFoldDB" id="A0A6J4VTY6"/>
<dbReference type="InterPro" id="IPR038717">
    <property type="entry name" value="Tc1-like_DDE_dom"/>
</dbReference>